<dbReference type="EMBL" id="JBHUON010000001">
    <property type="protein sequence ID" value="MFD2863171.1"/>
    <property type="molecule type" value="Genomic_DNA"/>
</dbReference>
<feature type="chain" id="PRO_5047345143" evidence="1">
    <location>
        <begin position="22"/>
        <end position="830"/>
    </location>
</feature>
<keyword evidence="3" id="KW-1185">Reference proteome</keyword>
<protein>
    <submittedName>
        <fullName evidence="2">DUF5686 and carboxypeptidase regulatory-like domain-containing protein</fullName>
    </submittedName>
</protein>
<accession>A0ABW5XIK0</accession>
<feature type="signal peptide" evidence="1">
    <location>
        <begin position="1"/>
        <end position="21"/>
    </location>
</feature>
<comment type="caution">
    <text evidence="2">The sequence shown here is derived from an EMBL/GenBank/DDBJ whole genome shotgun (WGS) entry which is preliminary data.</text>
</comment>
<dbReference type="SUPFAM" id="SSF49464">
    <property type="entry name" value="Carboxypeptidase regulatory domain-like"/>
    <property type="match status" value="1"/>
</dbReference>
<evidence type="ECO:0000256" key="1">
    <source>
        <dbReference type="SAM" id="SignalP"/>
    </source>
</evidence>
<dbReference type="InterPro" id="IPR008969">
    <property type="entry name" value="CarboxyPept-like_regulatory"/>
</dbReference>
<dbReference type="Pfam" id="PF13715">
    <property type="entry name" value="CarbopepD_reg_2"/>
    <property type="match status" value="1"/>
</dbReference>
<organism evidence="2 3">
    <name type="scientific">Mucilaginibacter antarcticus</name>
    <dbReference type="NCBI Taxonomy" id="1855725"/>
    <lineage>
        <taxon>Bacteria</taxon>
        <taxon>Pseudomonadati</taxon>
        <taxon>Bacteroidota</taxon>
        <taxon>Sphingobacteriia</taxon>
        <taxon>Sphingobacteriales</taxon>
        <taxon>Sphingobacteriaceae</taxon>
        <taxon>Mucilaginibacter</taxon>
    </lineage>
</organism>
<dbReference type="Proteomes" id="UP001597601">
    <property type="component" value="Unassembled WGS sequence"/>
</dbReference>
<dbReference type="InterPro" id="IPR043741">
    <property type="entry name" value="DUF5686"/>
</dbReference>
<gene>
    <name evidence="2" type="ORF">ACFSYC_00605</name>
</gene>
<dbReference type="Gene3D" id="2.60.40.1120">
    <property type="entry name" value="Carboxypeptidase-like, regulatory domain"/>
    <property type="match status" value="1"/>
</dbReference>
<dbReference type="RefSeq" id="WP_377122280.1">
    <property type="nucleotide sequence ID" value="NZ_JBHUHN010000001.1"/>
</dbReference>
<dbReference type="Pfam" id="PF18939">
    <property type="entry name" value="DUF5686"/>
    <property type="match status" value="1"/>
</dbReference>
<evidence type="ECO:0000313" key="2">
    <source>
        <dbReference type="EMBL" id="MFD2863171.1"/>
    </source>
</evidence>
<proteinExistence type="predicted"/>
<reference evidence="3" key="1">
    <citation type="journal article" date="2019" name="Int. J. Syst. Evol. Microbiol.">
        <title>The Global Catalogue of Microorganisms (GCM) 10K type strain sequencing project: providing services to taxonomists for standard genome sequencing and annotation.</title>
        <authorList>
            <consortium name="The Broad Institute Genomics Platform"/>
            <consortium name="The Broad Institute Genome Sequencing Center for Infectious Disease"/>
            <person name="Wu L."/>
            <person name="Ma J."/>
        </authorList>
    </citation>
    <scope>NUCLEOTIDE SEQUENCE [LARGE SCALE GENOMIC DNA]</scope>
    <source>
        <strain evidence="3">KCTC 52232</strain>
    </source>
</reference>
<keyword evidence="1" id="KW-0732">Signal</keyword>
<name>A0ABW5XIK0_9SPHI</name>
<evidence type="ECO:0000313" key="3">
    <source>
        <dbReference type="Proteomes" id="UP001597601"/>
    </source>
</evidence>
<sequence>MKRFLLPIFFIINALAFKASAQQYVLSGRITDAKNQPISFASVYIRNSTYGTTTNEEGIYKFNLSPGTYDLIYRYVGYRERVQRVVINDKEERRDLQLEDETFQLNTVTLASDKRNADTAAAIILRKVIAKREYYLNEIKSYGCAIYVKGVQKLISAPKSLLKSGVSTVLDLDSNGRGILYQSETLSSFNYQSPDKVKEEMIASRVAGITPTFSYNKASDLGANFYNNIFTIEGLSSNGFVSPIAHNAFKYYNYKLVGKTVTNGRTIDKISLWPKGLGDHAFEGDIYIVEGDWRIYSVNLRLTNRTNKLNLVDTMLISQQYVAVQDSTWMPVSIQYDYSGKVFGFKFQGYYLGVYNNYRFNVQQKPGFFNGEILKIDTIANTKNEDYWVKTRPIPLTQQEARDYQKKDSIAAVQKSGPYLDSLQKSKNQFLILPYIVFGFTSTSRDNKDSLYVFPFNQTLFYNTVEGVGVNLKARYSTTSDDLKTFSISPAIRYGFGNKLFNANVQASYLYNPFNASQFFINAGSDVIDLNNVGTRSLFFNTLSTLLSNNNYVKYYRSEFLSGGYRRELSNGIMFNGSLTYARRTQMYNNSYNHIFKAKNREYTSNNPLAPPGTPADDRSFLFPQHEALTLNTSVKFTFDQKYITRPTGKVYLPSAYPTLTVNYRKAFSGILGADADYDFVSLDISQDKIRTGLLGYSAFKVNTGTFFTKKALYFMDYNHFLGNQGTTFDPTYIGSFHFLPFYQFSAPSFYLEAHYQHNFAGALLNRIGFIRKLKLEEIIGVNYLTERSNMNYSEAYVGLQRFVFRVDYGISYAGNSKYMQGFRIFYGIR</sequence>